<dbReference type="RefSeq" id="WP_203078752.1">
    <property type="nucleotide sequence ID" value="NZ_JAENHO010000028.1"/>
</dbReference>
<dbReference type="Pfam" id="PF12974">
    <property type="entry name" value="Phosphonate-bd"/>
    <property type="match status" value="1"/>
</dbReference>
<dbReference type="EMBL" id="JAENHO010000028">
    <property type="protein sequence ID" value="MBL7262210.1"/>
    <property type="molecule type" value="Genomic_DNA"/>
</dbReference>
<gene>
    <name evidence="4" type="ORF">JKJ07_48875</name>
</gene>
<dbReference type="NCBIfam" id="TIGR01098">
    <property type="entry name" value="3A0109s03R"/>
    <property type="match status" value="1"/>
</dbReference>
<dbReference type="Gene3D" id="3.40.190.10">
    <property type="entry name" value="Periplasmic binding protein-like II"/>
    <property type="match status" value="2"/>
</dbReference>
<dbReference type="PANTHER" id="PTHR35841:SF1">
    <property type="entry name" value="PHOSPHONATES-BINDING PERIPLASMIC PROTEIN"/>
    <property type="match status" value="1"/>
</dbReference>
<dbReference type="CDD" id="cd01071">
    <property type="entry name" value="PBP2_PhnD_like"/>
    <property type="match status" value="1"/>
</dbReference>
<accession>A0ABS1W652</accession>
<dbReference type="PROSITE" id="PS51257">
    <property type="entry name" value="PROKAR_LIPOPROTEIN"/>
    <property type="match status" value="1"/>
</dbReference>
<feature type="signal peptide" evidence="3">
    <location>
        <begin position="1"/>
        <end position="20"/>
    </location>
</feature>
<reference evidence="4 5" key="1">
    <citation type="submission" date="2021-01" db="EMBL/GenBank/DDBJ databases">
        <title>Actinoplanes sp. nov. LDG1-01 isolated from lichen.</title>
        <authorList>
            <person name="Saeng-In P."/>
            <person name="Phongsopitanun W."/>
            <person name="Kanchanasin P."/>
            <person name="Yuki M."/>
            <person name="Kudo T."/>
            <person name="Ohkuma M."/>
            <person name="Tanasupawat S."/>
        </authorList>
    </citation>
    <scope>NUCLEOTIDE SEQUENCE [LARGE SCALE GENOMIC DNA]</scope>
    <source>
        <strain evidence="4 5">LDG1-01</strain>
    </source>
</reference>
<proteinExistence type="inferred from homology"/>
<protein>
    <submittedName>
        <fullName evidence="4">Phosphate/phosphite/phosphonate ABC transporter substrate-binding protein</fullName>
    </submittedName>
</protein>
<keyword evidence="5" id="KW-1185">Reference proteome</keyword>
<evidence type="ECO:0000313" key="5">
    <source>
        <dbReference type="Proteomes" id="UP000598996"/>
    </source>
</evidence>
<keyword evidence="2 3" id="KW-0732">Signal</keyword>
<dbReference type="Proteomes" id="UP000598996">
    <property type="component" value="Unassembled WGS sequence"/>
</dbReference>
<comment type="similarity">
    <text evidence="1">Belongs to the phosphate/phosphite/phosphonate binding protein family.</text>
</comment>
<organism evidence="4 5">
    <name type="scientific">Paractinoplanes lichenicola</name>
    <dbReference type="NCBI Taxonomy" id="2802976"/>
    <lineage>
        <taxon>Bacteria</taxon>
        <taxon>Bacillati</taxon>
        <taxon>Actinomycetota</taxon>
        <taxon>Actinomycetes</taxon>
        <taxon>Micromonosporales</taxon>
        <taxon>Micromonosporaceae</taxon>
        <taxon>Paractinoplanes</taxon>
    </lineage>
</organism>
<evidence type="ECO:0000313" key="4">
    <source>
        <dbReference type="EMBL" id="MBL7262210.1"/>
    </source>
</evidence>
<sequence length="300" mass="31167">MKIRAIATVLVAALALTACGGTGDDSASDSPTCPGGEIRFGVEPFEDPAKLTPAAEALGAALQTKLNCPVKVQVTEDYSAEVLAMQNGKLDIAMFGPLGYVFASKRAKAEAMASFAGADGKLSTYTAGIWVPKDSDITGLEQLRGRSLALSSIGSTSGDALPRKALKDAGIDQKDLKLNYAGGHPEALLALTKGAVDAAEINSQQLATATESGTFDQAKFRQVWTSAPIPNDPITVRGDMAPEFKSAMKDALLNLDPAAVKEIGALLDVDPAGPLVAVDQSTYQPLFDLADTLGLTEKDV</sequence>
<dbReference type="InterPro" id="IPR005770">
    <property type="entry name" value="PhnD"/>
</dbReference>
<dbReference type="SUPFAM" id="SSF53850">
    <property type="entry name" value="Periplasmic binding protein-like II"/>
    <property type="match status" value="1"/>
</dbReference>
<evidence type="ECO:0000256" key="1">
    <source>
        <dbReference type="ARBA" id="ARBA00007162"/>
    </source>
</evidence>
<evidence type="ECO:0000256" key="2">
    <source>
        <dbReference type="ARBA" id="ARBA00022729"/>
    </source>
</evidence>
<name>A0ABS1W652_9ACTN</name>
<evidence type="ECO:0000256" key="3">
    <source>
        <dbReference type="SAM" id="SignalP"/>
    </source>
</evidence>
<feature type="chain" id="PRO_5047407708" evidence="3">
    <location>
        <begin position="21"/>
        <end position="300"/>
    </location>
</feature>
<dbReference type="PANTHER" id="PTHR35841">
    <property type="entry name" value="PHOSPHONATES-BINDING PERIPLASMIC PROTEIN"/>
    <property type="match status" value="1"/>
</dbReference>
<comment type="caution">
    <text evidence="4">The sequence shown here is derived from an EMBL/GenBank/DDBJ whole genome shotgun (WGS) entry which is preliminary data.</text>
</comment>